<dbReference type="GO" id="GO:0016993">
    <property type="term" value="F:precorrin-8X methylmutase activity"/>
    <property type="evidence" value="ECO:0007669"/>
    <property type="project" value="InterPro"/>
</dbReference>
<comment type="caution">
    <text evidence="6">The sequence shown here is derived from an EMBL/GenBank/DDBJ whole genome shotgun (WGS) entry which is preliminary data.</text>
</comment>
<dbReference type="AlphaFoldDB" id="A0A7V2WVV0"/>
<keyword evidence="3" id="KW-0169">Cobalamin biosynthesis</keyword>
<evidence type="ECO:0000259" key="5">
    <source>
        <dbReference type="Pfam" id="PF02570"/>
    </source>
</evidence>
<dbReference type="PANTHER" id="PTHR43588">
    <property type="entry name" value="COBALT-PRECORRIN-8 METHYLMUTASE"/>
    <property type="match status" value="1"/>
</dbReference>
<comment type="similarity">
    <text evidence="2">Belongs to the CobH/CbiC family.</text>
</comment>
<dbReference type="InterPro" id="IPR036588">
    <property type="entry name" value="CobH/CbiC_sf"/>
</dbReference>
<feature type="domain" description="Cobalamin biosynthesis precorrin-8X methylmutase CobH/CbiC" evidence="5">
    <location>
        <begin position="11"/>
        <end position="206"/>
    </location>
</feature>
<dbReference type="InterPro" id="IPR003722">
    <property type="entry name" value="Cbl_synth_CobH/CbiC"/>
</dbReference>
<proteinExistence type="inferred from homology"/>
<organism evidence="6">
    <name type="scientific">Leucothrix mucor</name>
    <dbReference type="NCBI Taxonomy" id="45248"/>
    <lineage>
        <taxon>Bacteria</taxon>
        <taxon>Pseudomonadati</taxon>
        <taxon>Pseudomonadota</taxon>
        <taxon>Gammaproteobacteria</taxon>
        <taxon>Thiotrichales</taxon>
        <taxon>Thiotrichaceae</taxon>
        <taxon>Leucothrix</taxon>
    </lineage>
</organism>
<comment type="pathway">
    <text evidence="1">Cofactor biosynthesis; adenosylcobalamin biosynthesis.</text>
</comment>
<dbReference type="UniPathway" id="UPA00148"/>
<evidence type="ECO:0000256" key="1">
    <source>
        <dbReference type="ARBA" id="ARBA00004953"/>
    </source>
</evidence>
<keyword evidence="4" id="KW-0413">Isomerase</keyword>
<sequence length="213" mass="23756">MINFERNPQRIQQRSFEIVRQQVNMDHLSELEQQVAIRMIYACGDPSLIDDLRFSAAATDAGLQALQQQRQVLCDVNLVIAPLNKKLLAHAPLCFIDNKKVISQAKAQQFTRSMMAVDYWRHDIAGGIVLIGNAPTALFRLMELLEQEKIDKPALIIGVPVGYTGAVESKQYLWEHYQALGVECITLLGTRGSSALAATALNALLSYYHGVIF</sequence>
<evidence type="ECO:0000256" key="3">
    <source>
        <dbReference type="ARBA" id="ARBA00022573"/>
    </source>
</evidence>
<gene>
    <name evidence="6" type="ORF">ENJ51_10355</name>
</gene>
<protein>
    <submittedName>
        <fullName evidence="6">Precorrin-8X methylmutase</fullName>
    </submittedName>
</protein>
<dbReference type="EMBL" id="DRMS01000389">
    <property type="protein sequence ID" value="HFC93199.1"/>
    <property type="molecule type" value="Genomic_DNA"/>
</dbReference>
<dbReference type="Gene3D" id="3.40.50.10230">
    <property type="entry name" value="Cobalamin biosynthesis CobH/CbiC, precorrin-8X methylmutase"/>
    <property type="match status" value="1"/>
</dbReference>
<accession>A0A7V2WVV0</accession>
<evidence type="ECO:0000256" key="4">
    <source>
        <dbReference type="ARBA" id="ARBA00023235"/>
    </source>
</evidence>
<dbReference type="GO" id="GO:0009236">
    <property type="term" value="P:cobalamin biosynthetic process"/>
    <property type="evidence" value="ECO:0007669"/>
    <property type="project" value="UniProtKB-UniPathway"/>
</dbReference>
<dbReference type="SUPFAM" id="SSF63965">
    <property type="entry name" value="Precorrin-8X methylmutase CbiC/CobH"/>
    <property type="match status" value="1"/>
</dbReference>
<evidence type="ECO:0000256" key="2">
    <source>
        <dbReference type="ARBA" id="ARBA00009774"/>
    </source>
</evidence>
<evidence type="ECO:0000313" key="6">
    <source>
        <dbReference type="EMBL" id="HFC93199.1"/>
    </source>
</evidence>
<name>A0A7V2WVV0_LEUMU</name>
<reference evidence="6" key="1">
    <citation type="journal article" date="2020" name="mSystems">
        <title>Genome- and Community-Level Interaction Insights into Carbon Utilization and Element Cycling Functions of Hydrothermarchaeota in Hydrothermal Sediment.</title>
        <authorList>
            <person name="Zhou Z."/>
            <person name="Liu Y."/>
            <person name="Xu W."/>
            <person name="Pan J."/>
            <person name="Luo Z.H."/>
            <person name="Li M."/>
        </authorList>
    </citation>
    <scope>NUCLEOTIDE SEQUENCE [LARGE SCALE GENOMIC DNA]</scope>
    <source>
        <strain evidence="6">HyVt-493</strain>
    </source>
</reference>
<dbReference type="Pfam" id="PF02570">
    <property type="entry name" value="CbiC"/>
    <property type="match status" value="1"/>
</dbReference>
<dbReference type="Proteomes" id="UP000885750">
    <property type="component" value="Unassembled WGS sequence"/>
</dbReference>
<dbReference type="PANTHER" id="PTHR43588:SF1">
    <property type="entry name" value="COBALT-PRECORRIN-8 METHYLMUTASE"/>
    <property type="match status" value="1"/>
</dbReference>